<keyword evidence="4" id="KW-1185">Reference proteome</keyword>
<keyword evidence="1" id="KW-0732">Signal</keyword>
<evidence type="ECO:0000313" key="4">
    <source>
        <dbReference type="Proteomes" id="UP000644693"/>
    </source>
</evidence>
<evidence type="ECO:0000256" key="1">
    <source>
        <dbReference type="SAM" id="SignalP"/>
    </source>
</evidence>
<dbReference type="Proteomes" id="UP000644693">
    <property type="component" value="Unassembled WGS sequence"/>
</dbReference>
<dbReference type="RefSeq" id="WP_189476420.1">
    <property type="nucleotide sequence ID" value="NZ_BMYM01000001.1"/>
</dbReference>
<sequence length="147" mass="15813">MIRTLIGSLALFACASAALSQEPAAITMGNGQSNAIVTDDVTRDGGVLTFQSVTIEKPGWLVVHPFEEGKPNGDKYVGATYIPQGESQDVELEVYKGLEAGEPFLVMLHFDSNDNQIFDFVFITDTTVMDLPVFEGSTMIGHVVTAP</sequence>
<dbReference type="InterPro" id="IPR055706">
    <property type="entry name" value="Slg1/2_DUF7282"/>
</dbReference>
<reference evidence="3" key="2">
    <citation type="submission" date="2020-09" db="EMBL/GenBank/DDBJ databases">
        <authorList>
            <person name="Sun Q."/>
            <person name="Kim S."/>
        </authorList>
    </citation>
    <scope>NUCLEOTIDE SEQUENCE</scope>
    <source>
        <strain evidence="3">KCTC 23430</strain>
    </source>
</reference>
<evidence type="ECO:0000313" key="3">
    <source>
        <dbReference type="EMBL" id="GHD30837.1"/>
    </source>
</evidence>
<feature type="chain" id="PRO_5036834438" description="DUF7282 domain-containing protein" evidence="1">
    <location>
        <begin position="21"/>
        <end position="147"/>
    </location>
</feature>
<reference evidence="3" key="1">
    <citation type="journal article" date="2014" name="Int. J. Syst. Evol. Microbiol.">
        <title>Complete genome sequence of Corynebacterium casei LMG S-19264T (=DSM 44701T), isolated from a smear-ripened cheese.</title>
        <authorList>
            <consortium name="US DOE Joint Genome Institute (JGI-PGF)"/>
            <person name="Walter F."/>
            <person name="Albersmeier A."/>
            <person name="Kalinowski J."/>
            <person name="Ruckert C."/>
        </authorList>
    </citation>
    <scope>NUCLEOTIDE SEQUENCE</scope>
    <source>
        <strain evidence="3">KCTC 23430</strain>
    </source>
</reference>
<dbReference type="Pfam" id="PF23951">
    <property type="entry name" value="DUF7282"/>
    <property type="match status" value="1"/>
</dbReference>
<dbReference type="AlphaFoldDB" id="A0A918XGX4"/>
<feature type="domain" description="DUF7282" evidence="2">
    <location>
        <begin position="36"/>
        <end position="133"/>
    </location>
</feature>
<comment type="caution">
    <text evidence="3">The sequence shown here is derived from an EMBL/GenBank/DDBJ whole genome shotgun (WGS) entry which is preliminary data.</text>
</comment>
<dbReference type="EMBL" id="BMYM01000001">
    <property type="protein sequence ID" value="GHD30837.1"/>
    <property type="molecule type" value="Genomic_DNA"/>
</dbReference>
<name>A0A918XGX4_9GAMM</name>
<feature type="signal peptide" evidence="1">
    <location>
        <begin position="1"/>
        <end position="20"/>
    </location>
</feature>
<organism evidence="3 4">
    <name type="scientific">Parahalioglobus pacificus</name>
    <dbReference type="NCBI Taxonomy" id="930806"/>
    <lineage>
        <taxon>Bacteria</taxon>
        <taxon>Pseudomonadati</taxon>
        <taxon>Pseudomonadota</taxon>
        <taxon>Gammaproteobacteria</taxon>
        <taxon>Cellvibrionales</taxon>
        <taxon>Halieaceae</taxon>
        <taxon>Parahalioglobus</taxon>
    </lineage>
</organism>
<accession>A0A918XGX4</accession>
<gene>
    <name evidence="3" type="ORF">GCM10007053_13030</name>
</gene>
<proteinExistence type="predicted"/>
<protein>
    <recommendedName>
        <fullName evidence="2">DUF7282 domain-containing protein</fullName>
    </recommendedName>
</protein>
<evidence type="ECO:0000259" key="2">
    <source>
        <dbReference type="Pfam" id="PF23951"/>
    </source>
</evidence>